<gene>
    <name evidence="2" type="ORF">R3P38DRAFT_2861201</name>
</gene>
<dbReference type="AlphaFoldDB" id="A0AAW0DMY3"/>
<evidence type="ECO:0000256" key="1">
    <source>
        <dbReference type="SAM" id="MobiDB-lite"/>
    </source>
</evidence>
<accession>A0AAW0DMY3</accession>
<feature type="region of interest" description="Disordered" evidence="1">
    <location>
        <begin position="36"/>
        <end position="78"/>
    </location>
</feature>
<keyword evidence="3" id="KW-1185">Reference proteome</keyword>
<dbReference type="InterPro" id="IPR036537">
    <property type="entry name" value="Adaptor_Cbl_N_dom_sf"/>
</dbReference>
<protein>
    <recommendedName>
        <fullName evidence="4">NACHT-NTPase and P-loop NTPases N-terminal domain-containing protein</fullName>
    </recommendedName>
</protein>
<comment type="caution">
    <text evidence="2">The sequence shown here is derived from an EMBL/GenBank/DDBJ whole genome shotgun (WGS) entry which is preliminary data.</text>
</comment>
<organism evidence="2 3">
    <name type="scientific">Favolaschia claudopus</name>
    <dbReference type="NCBI Taxonomy" id="2862362"/>
    <lineage>
        <taxon>Eukaryota</taxon>
        <taxon>Fungi</taxon>
        <taxon>Dikarya</taxon>
        <taxon>Basidiomycota</taxon>
        <taxon>Agaricomycotina</taxon>
        <taxon>Agaricomycetes</taxon>
        <taxon>Agaricomycetidae</taxon>
        <taxon>Agaricales</taxon>
        <taxon>Marasmiineae</taxon>
        <taxon>Mycenaceae</taxon>
        <taxon>Favolaschia</taxon>
    </lineage>
</organism>
<dbReference type="Proteomes" id="UP001362999">
    <property type="component" value="Unassembled WGS sequence"/>
</dbReference>
<evidence type="ECO:0000313" key="3">
    <source>
        <dbReference type="Proteomes" id="UP001362999"/>
    </source>
</evidence>
<dbReference type="CDD" id="cd21037">
    <property type="entry name" value="MLKL_NTD"/>
    <property type="match status" value="1"/>
</dbReference>
<feature type="compositionally biased region" description="Gly residues" evidence="1">
    <location>
        <begin position="282"/>
        <end position="301"/>
    </location>
</feature>
<dbReference type="Gene3D" id="1.20.930.20">
    <property type="entry name" value="Adaptor protein Cbl, N-terminal domain"/>
    <property type="match status" value="1"/>
</dbReference>
<name>A0AAW0DMY3_9AGAR</name>
<reference evidence="2 3" key="1">
    <citation type="journal article" date="2024" name="J Genomics">
        <title>Draft genome sequencing and assembly of Favolaschia claudopus CIRM-BRFM 2984 isolated from oak limbs.</title>
        <authorList>
            <person name="Navarro D."/>
            <person name="Drula E."/>
            <person name="Chaduli D."/>
            <person name="Cazenave R."/>
            <person name="Ahrendt S."/>
            <person name="Wang J."/>
            <person name="Lipzen A."/>
            <person name="Daum C."/>
            <person name="Barry K."/>
            <person name="Grigoriev I.V."/>
            <person name="Favel A."/>
            <person name="Rosso M.N."/>
            <person name="Martin F."/>
        </authorList>
    </citation>
    <scope>NUCLEOTIDE SEQUENCE [LARGE SCALE GENOMIC DNA]</scope>
    <source>
        <strain evidence="2 3">CIRM-BRFM 2984</strain>
    </source>
</reference>
<dbReference type="GO" id="GO:0007166">
    <property type="term" value="P:cell surface receptor signaling pathway"/>
    <property type="evidence" value="ECO:0007669"/>
    <property type="project" value="InterPro"/>
</dbReference>
<feature type="compositionally biased region" description="Low complexity" evidence="1">
    <location>
        <begin position="36"/>
        <end position="47"/>
    </location>
</feature>
<evidence type="ECO:0008006" key="4">
    <source>
        <dbReference type="Google" id="ProtNLM"/>
    </source>
</evidence>
<dbReference type="EMBL" id="JAWWNJ010000007">
    <property type="protein sequence ID" value="KAK7052577.1"/>
    <property type="molecule type" value="Genomic_DNA"/>
</dbReference>
<evidence type="ECO:0000313" key="2">
    <source>
        <dbReference type="EMBL" id="KAK7052577.1"/>
    </source>
</evidence>
<feature type="compositionally biased region" description="Basic and acidic residues" evidence="1">
    <location>
        <begin position="317"/>
        <end position="334"/>
    </location>
</feature>
<sequence>MRATEYTTALSMPVLRALRKIPGRLWLLISNFERPQSSSLAPAPSAAKDPHLSRSEGTVTVVSAPESNPKESRPYIDAGTGHTAANALHFSLEILSKALSATPLSVPLGAVIDSLLKLTDRFKETSSNAQNLIKLSKRITCLNPVIEGLATDDPTEAQVFIESLKSVLDSICKDLQAAEAEGKLAQFFNAEENTLTIEKHNTELTQLVNDAMLFPVYDTNRMVHKLGSESPSQCEIIGGFGGMGGPGYYYGGEGGHGEGPELNLPLVPDIPRLPGNWKISGGTGGQGGPSFMKGGMGGTGEGPILNWKPPRRSLFSPEHESPTEALREHDFSGF</sequence>
<feature type="region of interest" description="Disordered" evidence="1">
    <location>
        <begin position="282"/>
        <end position="334"/>
    </location>
</feature>
<proteinExistence type="predicted"/>
<dbReference type="InterPro" id="IPR059179">
    <property type="entry name" value="MLKL-like_MCAfunc"/>
</dbReference>